<sequence>MLLSPSLYAGELTPPASRTQADKAQAKSINNGVSPKEIEWALQLEQKMNNDNYQPNASEVGRYQNILQQFSAAPKQPSQAEKSIPKTNSNVSQAEIEWARQLEQKVENENYQPNTSEVSRYQNILQQFYAAPKQPPQAEKSIPKANSNVSQAEIEWALQLEQKVKNENYQPNASEVSAYQAIAERLINTKQ</sequence>
<dbReference type="RefSeq" id="WP_114403504.1">
    <property type="nucleotide sequence ID" value="NZ_QPGB01000006.1"/>
</dbReference>
<feature type="region of interest" description="Disordered" evidence="1">
    <location>
        <begin position="1"/>
        <end position="30"/>
    </location>
</feature>
<evidence type="ECO:0000313" key="2">
    <source>
        <dbReference type="EMBL" id="RCS56528.1"/>
    </source>
</evidence>
<name>A0A368KYL9_9BURK</name>
<gene>
    <name evidence="2" type="ORF">DU000_11200</name>
</gene>
<evidence type="ECO:0008006" key="4">
    <source>
        <dbReference type="Google" id="ProtNLM"/>
    </source>
</evidence>
<proteinExistence type="predicted"/>
<evidence type="ECO:0000256" key="1">
    <source>
        <dbReference type="SAM" id="MobiDB-lite"/>
    </source>
</evidence>
<protein>
    <recommendedName>
        <fullName evidence="4">DUF4148 domain-containing protein</fullName>
    </recommendedName>
</protein>
<feature type="region of interest" description="Disordered" evidence="1">
    <location>
        <begin position="71"/>
        <end position="92"/>
    </location>
</feature>
<accession>A0A368KYL9</accession>
<organism evidence="2 3">
    <name type="scientific">Parvibium lacunae</name>
    <dbReference type="NCBI Taxonomy" id="1888893"/>
    <lineage>
        <taxon>Bacteria</taxon>
        <taxon>Pseudomonadati</taxon>
        <taxon>Pseudomonadota</taxon>
        <taxon>Betaproteobacteria</taxon>
        <taxon>Burkholderiales</taxon>
        <taxon>Alcaligenaceae</taxon>
        <taxon>Parvibium</taxon>
    </lineage>
</organism>
<reference evidence="2 3" key="1">
    <citation type="journal article" date="2018" name="Int. J. Syst. Evol. Microbiol.">
        <title>Parvibium lacunae gen. nov., sp. nov., a new member of the family Alcaligenaceae isolated from a freshwater pond.</title>
        <authorList>
            <person name="Chen W.M."/>
            <person name="Xie P.B."/>
            <person name="Hsu M.Y."/>
            <person name="Sheu S.Y."/>
        </authorList>
    </citation>
    <scope>NUCLEOTIDE SEQUENCE [LARGE SCALE GENOMIC DNA]</scope>
    <source>
        <strain evidence="2 3">KMB9</strain>
    </source>
</reference>
<keyword evidence="3" id="KW-1185">Reference proteome</keyword>
<comment type="caution">
    <text evidence="2">The sequence shown here is derived from an EMBL/GenBank/DDBJ whole genome shotgun (WGS) entry which is preliminary data.</text>
</comment>
<evidence type="ECO:0000313" key="3">
    <source>
        <dbReference type="Proteomes" id="UP000252357"/>
    </source>
</evidence>
<dbReference type="EMBL" id="QPGB01000006">
    <property type="protein sequence ID" value="RCS56528.1"/>
    <property type="molecule type" value="Genomic_DNA"/>
</dbReference>
<dbReference type="Proteomes" id="UP000252357">
    <property type="component" value="Unassembled WGS sequence"/>
</dbReference>
<dbReference type="AlphaFoldDB" id="A0A368KYL9"/>